<dbReference type="Gene3D" id="1.10.10.10">
    <property type="entry name" value="Winged helix-like DNA-binding domain superfamily/Winged helix DNA-binding domain"/>
    <property type="match status" value="1"/>
</dbReference>
<evidence type="ECO:0000259" key="5">
    <source>
        <dbReference type="PROSITE" id="PS50931"/>
    </source>
</evidence>
<protein>
    <submittedName>
        <fullName evidence="6">LysR family transcriptional regulator</fullName>
    </submittedName>
</protein>
<evidence type="ECO:0000256" key="3">
    <source>
        <dbReference type="ARBA" id="ARBA00023125"/>
    </source>
</evidence>
<dbReference type="GO" id="GO:0003700">
    <property type="term" value="F:DNA-binding transcription factor activity"/>
    <property type="evidence" value="ECO:0007669"/>
    <property type="project" value="InterPro"/>
</dbReference>
<dbReference type="PANTHER" id="PTHR30537">
    <property type="entry name" value="HTH-TYPE TRANSCRIPTIONAL REGULATOR"/>
    <property type="match status" value="1"/>
</dbReference>
<accession>A0A8J2Z0A1</accession>
<dbReference type="InterPro" id="IPR058163">
    <property type="entry name" value="LysR-type_TF_proteobact-type"/>
</dbReference>
<dbReference type="InterPro" id="IPR000847">
    <property type="entry name" value="LysR_HTH_N"/>
</dbReference>
<dbReference type="EMBL" id="BMJQ01000020">
    <property type="protein sequence ID" value="GGF43732.1"/>
    <property type="molecule type" value="Genomic_DNA"/>
</dbReference>
<reference evidence="6" key="2">
    <citation type="submission" date="2020-09" db="EMBL/GenBank/DDBJ databases">
        <authorList>
            <person name="Sun Q."/>
            <person name="Zhou Y."/>
        </authorList>
    </citation>
    <scope>NUCLEOTIDE SEQUENCE</scope>
    <source>
        <strain evidence="6">CGMCC 1.15725</strain>
    </source>
</reference>
<comment type="similarity">
    <text evidence="1">Belongs to the LysR transcriptional regulatory family.</text>
</comment>
<dbReference type="SUPFAM" id="SSF46785">
    <property type="entry name" value="Winged helix' DNA-binding domain"/>
    <property type="match status" value="1"/>
</dbReference>
<dbReference type="InterPro" id="IPR036388">
    <property type="entry name" value="WH-like_DNA-bd_sf"/>
</dbReference>
<feature type="domain" description="HTH lysR-type" evidence="5">
    <location>
        <begin position="9"/>
        <end position="66"/>
    </location>
</feature>
<sequence length="298" mass="33068">MQTPRRFLPSLSLLSAFEAASRTGSITAAARELALTQSAVSRQIKALEDQLEVELFHRERQTIRLTAAGDIYAREIRDALRKISTASLNLRANPFGGTLNLAILPTFGTRWLAPRLPKFLARNPGITINLVTRLTQFDFRLEAVDAAIHFGPAEWPGGALALLRSETVVPACSPDLRDRFRFETAADIRMAPLLHLTSRPDAWERWLAAHDVPAHAVHGMLFDQFATAAQAAIAGLGVALLPEFLVEEELRSGQLVRALDLPMTSAEAYYLAWPHDRANHPPLIAFREWLLAETQADR</sequence>
<dbReference type="InterPro" id="IPR036390">
    <property type="entry name" value="WH_DNA-bd_sf"/>
</dbReference>
<evidence type="ECO:0000256" key="1">
    <source>
        <dbReference type="ARBA" id="ARBA00009437"/>
    </source>
</evidence>
<dbReference type="Proteomes" id="UP000646365">
    <property type="component" value="Unassembled WGS sequence"/>
</dbReference>
<keyword evidence="2" id="KW-0805">Transcription regulation</keyword>
<evidence type="ECO:0000256" key="2">
    <source>
        <dbReference type="ARBA" id="ARBA00023015"/>
    </source>
</evidence>
<organism evidence="6 7">
    <name type="scientific">Aliidongia dinghuensis</name>
    <dbReference type="NCBI Taxonomy" id="1867774"/>
    <lineage>
        <taxon>Bacteria</taxon>
        <taxon>Pseudomonadati</taxon>
        <taxon>Pseudomonadota</taxon>
        <taxon>Alphaproteobacteria</taxon>
        <taxon>Rhodospirillales</taxon>
        <taxon>Dongiaceae</taxon>
        <taxon>Aliidongia</taxon>
    </lineage>
</organism>
<keyword evidence="7" id="KW-1185">Reference proteome</keyword>
<name>A0A8J2Z0A1_9PROT</name>
<dbReference type="PANTHER" id="PTHR30537:SF26">
    <property type="entry name" value="GLYCINE CLEAVAGE SYSTEM TRANSCRIPTIONAL ACTIVATOR"/>
    <property type="match status" value="1"/>
</dbReference>
<evidence type="ECO:0000313" key="6">
    <source>
        <dbReference type="EMBL" id="GGF43732.1"/>
    </source>
</evidence>
<dbReference type="Pfam" id="PF03466">
    <property type="entry name" value="LysR_substrate"/>
    <property type="match status" value="1"/>
</dbReference>
<gene>
    <name evidence="6" type="ORF">GCM10011611_57650</name>
</gene>
<dbReference type="SUPFAM" id="SSF53850">
    <property type="entry name" value="Periplasmic binding protein-like II"/>
    <property type="match status" value="1"/>
</dbReference>
<evidence type="ECO:0000313" key="7">
    <source>
        <dbReference type="Proteomes" id="UP000646365"/>
    </source>
</evidence>
<reference evidence="6" key="1">
    <citation type="journal article" date="2014" name="Int. J. Syst. Evol. Microbiol.">
        <title>Complete genome sequence of Corynebacterium casei LMG S-19264T (=DSM 44701T), isolated from a smear-ripened cheese.</title>
        <authorList>
            <consortium name="US DOE Joint Genome Institute (JGI-PGF)"/>
            <person name="Walter F."/>
            <person name="Albersmeier A."/>
            <person name="Kalinowski J."/>
            <person name="Ruckert C."/>
        </authorList>
    </citation>
    <scope>NUCLEOTIDE SEQUENCE</scope>
    <source>
        <strain evidence="6">CGMCC 1.15725</strain>
    </source>
</reference>
<keyword evidence="4" id="KW-0804">Transcription</keyword>
<keyword evidence="3" id="KW-0238">DNA-binding</keyword>
<comment type="caution">
    <text evidence="6">The sequence shown here is derived from an EMBL/GenBank/DDBJ whole genome shotgun (WGS) entry which is preliminary data.</text>
</comment>
<dbReference type="AlphaFoldDB" id="A0A8J2Z0A1"/>
<dbReference type="InterPro" id="IPR005119">
    <property type="entry name" value="LysR_subst-bd"/>
</dbReference>
<dbReference type="GO" id="GO:0043565">
    <property type="term" value="F:sequence-specific DNA binding"/>
    <property type="evidence" value="ECO:0007669"/>
    <property type="project" value="TreeGrafter"/>
</dbReference>
<proteinExistence type="inferred from homology"/>
<dbReference type="FunFam" id="1.10.10.10:FF:000001">
    <property type="entry name" value="LysR family transcriptional regulator"/>
    <property type="match status" value="1"/>
</dbReference>
<dbReference type="Gene3D" id="3.40.190.10">
    <property type="entry name" value="Periplasmic binding protein-like II"/>
    <property type="match status" value="2"/>
</dbReference>
<dbReference type="PRINTS" id="PR00039">
    <property type="entry name" value="HTHLYSR"/>
</dbReference>
<dbReference type="GO" id="GO:0006351">
    <property type="term" value="P:DNA-templated transcription"/>
    <property type="evidence" value="ECO:0007669"/>
    <property type="project" value="TreeGrafter"/>
</dbReference>
<evidence type="ECO:0000256" key="4">
    <source>
        <dbReference type="ARBA" id="ARBA00023163"/>
    </source>
</evidence>
<dbReference type="Pfam" id="PF00126">
    <property type="entry name" value="HTH_1"/>
    <property type="match status" value="1"/>
</dbReference>
<dbReference type="RefSeq" id="WP_189051648.1">
    <property type="nucleotide sequence ID" value="NZ_BMJQ01000020.1"/>
</dbReference>
<dbReference type="PROSITE" id="PS50931">
    <property type="entry name" value="HTH_LYSR"/>
    <property type="match status" value="1"/>
</dbReference>